<reference evidence="2 3" key="1">
    <citation type="submission" date="2020-01" db="EMBL/GenBank/DDBJ databases">
        <authorList>
            <person name="Gupta K D."/>
        </authorList>
    </citation>
    <scope>NUCLEOTIDE SEQUENCE [LARGE SCALE GENOMIC DNA]</scope>
</reference>
<dbReference type="InterPro" id="IPR011032">
    <property type="entry name" value="GroES-like_sf"/>
</dbReference>
<dbReference type="AlphaFoldDB" id="A0A8S0W009"/>
<dbReference type="InterPro" id="IPR020843">
    <property type="entry name" value="ER"/>
</dbReference>
<dbReference type="InterPro" id="IPR013149">
    <property type="entry name" value="ADH-like_C"/>
</dbReference>
<evidence type="ECO:0000259" key="1">
    <source>
        <dbReference type="SMART" id="SM00829"/>
    </source>
</evidence>
<comment type="caution">
    <text evidence="2">The sequence shown here is derived from an EMBL/GenBank/DDBJ whole genome shotgun (WGS) entry which is preliminary data.</text>
</comment>
<dbReference type="PANTHER" id="PTHR45348:SF2">
    <property type="entry name" value="ZINC-TYPE ALCOHOL DEHYDROGENASE-LIKE PROTEIN C2E1P3.01"/>
    <property type="match status" value="1"/>
</dbReference>
<dbReference type="Proteomes" id="UP000467700">
    <property type="component" value="Unassembled WGS sequence"/>
</dbReference>
<name>A0A8S0W009_CYCAE</name>
<dbReference type="SUPFAM" id="SSF50129">
    <property type="entry name" value="GroES-like"/>
    <property type="match status" value="1"/>
</dbReference>
<dbReference type="SMART" id="SM00829">
    <property type="entry name" value="PKS_ER"/>
    <property type="match status" value="1"/>
</dbReference>
<dbReference type="InterPro" id="IPR036291">
    <property type="entry name" value="NAD(P)-bd_dom_sf"/>
</dbReference>
<dbReference type="Pfam" id="PF00107">
    <property type="entry name" value="ADH_zinc_N"/>
    <property type="match status" value="1"/>
</dbReference>
<dbReference type="OrthoDB" id="3233595at2759"/>
<proteinExistence type="predicted"/>
<dbReference type="Pfam" id="PF08240">
    <property type="entry name" value="ADH_N"/>
    <property type="match status" value="1"/>
</dbReference>
<organism evidence="2 3">
    <name type="scientific">Cyclocybe aegerita</name>
    <name type="common">Black poplar mushroom</name>
    <name type="synonym">Agrocybe aegerita</name>
    <dbReference type="NCBI Taxonomy" id="1973307"/>
    <lineage>
        <taxon>Eukaryota</taxon>
        <taxon>Fungi</taxon>
        <taxon>Dikarya</taxon>
        <taxon>Basidiomycota</taxon>
        <taxon>Agaricomycotina</taxon>
        <taxon>Agaricomycetes</taxon>
        <taxon>Agaricomycetidae</taxon>
        <taxon>Agaricales</taxon>
        <taxon>Agaricineae</taxon>
        <taxon>Bolbitiaceae</taxon>
        <taxon>Cyclocybe</taxon>
    </lineage>
</organism>
<accession>A0A8S0W009</accession>
<protein>
    <recommendedName>
        <fullName evidence="1">Enoyl reductase (ER) domain-containing protein</fullName>
    </recommendedName>
</protein>
<dbReference type="SUPFAM" id="SSF51735">
    <property type="entry name" value="NAD(P)-binding Rossmann-fold domains"/>
    <property type="match status" value="1"/>
</dbReference>
<dbReference type="Gene3D" id="3.40.50.720">
    <property type="entry name" value="NAD(P)-binding Rossmann-like Domain"/>
    <property type="match status" value="1"/>
</dbReference>
<dbReference type="InterPro" id="IPR013154">
    <property type="entry name" value="ADH-like_N"/>
</dbReference>
<keyword evidence="3" id="KW-1185">Reference proteome</keyword>
<evidence type="ECO:0000313" key="2">
    <source>
        <dbReference type="EMBL" id="CAA7269474.1"/>
    </source>
</evidence>
<dbReference type="InterPro" id="IPR047122">
    <property type="entry name" value="Trans-enoyl_RdTase-like"/>
</dbReference>
<dbReference type="PANTHER" id="PTHR45348">
    <property type="entry name" value="HYPOTHETICAL OXIDOREDUCTASE (EUROFUNG)"/>
    <property type="match status" value="1"/>
</dbReference>
<sequence length="326" mass="34875">MACTQKALLLDKKFGTFDVGEIDVYKPGPGKLLIKVQSAGLNPVDWKIQQYGIFMQEYPAVVGTDIAGDVERSARELPTSRKAIGFRQSHFVNKFGAFQQCAIGLASTASKIPANVSYDGAATIPVALNAAYVGFYNAPPHGMGFAPPITPEARGKYAGMPIVILGGASSVGQITIQLAKLSGFSPVITIASLEHTDFLKSLGATHVVDRNLSTSETVFDSISLKETQEMAFELLAPGGVLLAVVLPPLVPVDSADGKLGDYGGAAQQAAGERCFGMIIWKFSSRLVPSSRIGLKFCLMGSLEFRMDWFAWQVSRLKLVARPQETA</sequence>
<gene>
    <name evidence="2" type="ORF">AAE3_LOCUS11940</name>
</gene>
<dbReference type="Gene3D" id="3.90.180.10">
    <property type="entry name" value="Medium-chain alcohol dehydrogenases, catalytic domain"/>
    <property type="match status" value="1"/>
</dbReference>
<dbReference type="EMBL" id="CACVBS010000079">
    <property type="protein sequence ID" value="CAA7269474.1"/>
    <property type="molecule type" value="Genomic_DNA"/>
</dbReference>
<dbReference type="GO" id="GO:0016651">
    <property type="term" value="F:oxidoreductase activity, acting on NAD(P)H"/>
    <property type="evidence" value="ECO:0007669"/>
    <property type="project" value="InterPro"/>
</dbReference>
<evidence type="ECO:0000313" key="3">
    <source>
        <dbReference type="Proteomes" id="UP000467700"/>
    </source>
</evidence>
<dbReference type="CDD" id="cd08249">
    <property type="entry name" value="enoyl_reductase_like"/>
    <property type="match status" value="1"/>
</dbReference>
<feature type="domain" description="Enoyl reductase (ER)" evidence="1">
    <location>
        <begin position="15"/>
        <end position="294"/>
    </location>
</feature>